<dbReference type="AlphaFoldDB" id="A0A6N6JCL0"/>
<dbReference type="EMBL" id="BLJE01000001">
    <property type="protein sequence ID" value="GFE63824.1"/>
    <property type="molecule type" value="Genomic_DNA"/>
</dbReference>
<reference evidence="1 2" key="1">
    <citation type="submission" date="2019-12" db="EMBL/GenBank/DDBJ databases">
        <title>Litoreibacter badius sp. nov., a novel bacteriochlorophyll a-containing bacterium in the genus Litoreibacter.</title>
        <authorList>
            <person name="Kanamuro M."/>
            <person name="Takabe Y."/>
            <person name="Mori K."/>
            <person name="Takaichi S."/>
            <person name="Hanada S."/>
        </authorList>
    </citation>
    <scope>NUCLEOTIDE SEQUENCE [LARGE SCALE GENOMIC DNA]</scope>
    <source>
        <strain evidence="1 2">K6</strain>
    </source>
</reference>
<accession>A0A6N6JCL0</accession>
<name>A0A6N6JCL0_9RHOB</name>
<comment type="caution">
    <text evidence="1">The sequence shown here is derived from an EMBL/GenBank/DDBJ whole genome shotgun (WGS) entry which is preliminary data.</text>
</comment>
<gene>
    <name evidence="1" type="ORF">KIN_08980</name>
</gene>
<protein>
    <submittedName>
        <fullName evidence="1">Uncharacterized protein</fullName>
    </submittedName>
</protein>
<dbReference type="Proteomes" id="UP000436822">
    <property type="component" value="Unassembled WGS sequence"/>
</dbReference>
<proteinExistence type="predicted"/>
<dbReference type="RefSeq" id="WP_159804717.1">
    <property type="nucleotide sequence ID" value="NZ_BLJE01000001.1"/>
</dbReference>
<keyword evidence="2" id="KW-1185">Reference proteome</keyword>
<organism evidence="1 2">
    <name type="scientific">Litoreibacter roseus</name>
    <dbReference type="NCBI Taxonomy" id="2601869"/>
    <lineage>
        <taxon>Bacteria</taxon>
        <taxon>Pseudomonadati</taxon>
        <taxon>Pseudomonadota</taxon>
        <taxon>Alphaproteobacteria</taxon>
        <taxon>Rhodobacterales</taxon>
        <taxon>Roseobacteraceae</taxon>
        <taxon>Litoreibacter</taxon>
    </lineage>
</organism>
<sequence>MRLQRAKEAKFIGKFGKPGMAAGGIAIEGFVSGNRFVWQCASSHAQNPECAPFRYSQLLPDMHHGLTELACRQAVGFK</sequence>
<evidence type="ECO:0000313" key="1">
    <source>
        <dbReference type="EMBL" id="GFE63824.1"/>
    </source>
</evidence>
<evidence type="ECO:0000313" key="2">
    <source>
        <dbReference type="Proteomes" id="UP000436822"/>
    </source>
</evidence>